<reference evidence="8" key="1">
    <citation type="journal article" date="2021" name="Nat. Commun.">
        <title>Genetic determinants of endophytism in the Arabidopsis root mycobiome.</title>
        <authorList>
            <person name="Mesny F."/>
            <person name="Miyauchi S."/>
            <person name="Thiergart T."/>
            <person name="Pickel B."/>
            <person name="Atanasova L."/>
            <person name="Karlsson M."/>
            <person name="Huettel B."/>
            <person name="Barry K.W."/>
            <person name="Haridas S."/>
            <person name="Chen C."/>
            <person name="Bauer D."/>
            <person name="Andreopoulos W."/>
            <person name="Pangilinan J."/>
            <person name="LaButti K."/>
            <person name="Riley R."/>
            <person name="Lipzen A."/>
            <person name="Clum A."/>
            <person name="Drula E."/>
            <person name="Henrissat B."/>
            <person name="Kohler A."/>
            <person name="Grigoriev I.V."/>
            <person name="Martin F.M."/>
            <person name="Hacquard S."/>
        </authorList>
    </citation>
    <scope>NUCLEOTIDE SEQUENCE</scope>
    <source>
        <strain evidence="8">MPI-CAGE-AT-0016</strain>
    </source>
</reference>
<feature type="compositionally biased region" description="Polar residues" evidence="6">
    <location>
        <begin position="257"/>
        <end position="268"/>
    </location>
</feature>
<evidence type="ECO:0000256" key="3">
    <source>
        <dbReference type="ARBA" id="ARBA00022692"/>
    </source>
</evidence>
<feature type="region of interest" description="Disordered" evidence="6">
    <location>
        <begin position="978"/>
        <end position="1000"/>
    </location>
</feature>
<feature type="compositionally biased region" description="Polar residues" evidence="6">
    <location>
        <begin position="134"/>
        <end position="144"/>
    </location>
</feature>
<dbReference type="EMBL" id="JAGPXD010000007">
    <property type="protein sequence ID" value="KAH7347122.1"/>
    <property type="molecule type" value="Genomic_DNA"/>
</dbReference>
<sequence>MADTHDLPGALASSPQQRHHPLRVRGQHHEPRNAYSLPAEEPPPPMPTPPPEPMYRSPPVDDPAKLPAQPSPAYARPASPAPTLPIALSGCSDEETSSECQTAEKASSSPLGKRTRETPAPSESLPAVAEHTQDTISPSRSRAGSASDKKSHGGHDHVRRLSAAGMQQLVQAPESLPVAVVPETNPAIQTPQPGSPLPSIAEQLRSIRQDVMRHPELVQPTPFPEIERRSRAVDQDRRPSTLRTLSTPPDDRKGRPTLTSPRRNSFNPSAKPPPLYLNLNGHAHGNGGNSRTPMTLRPPAAEQPLPSPVPPSIPLPPMSIPTHLQLEMSTQRPSPLYIHNSHANDGPYESMAVRIERLFNVLVLPFYLERTLYFGALACLDAWLYNFTILPMRFVAAIGVVIKWWLYVVNREMRWALAYVRGGIGRLWSRGRRASVTSHCAECVDQHAQADILPDRGQVPRKVRGSVSEPTSPAIHLPGGKLAAFSDLDAKINRKVKHGLVNGSGHKHHHMAHGPFRHRRTKSLPSNLTSRHKADLLQGAVILFSCLFLMRLDASRMYHVIRGQDAIKLYVIYNVLEVGDRLLSALGQDIFECLLSDESLSRNKFGRSKLLLPFGLFALALLYTTVHSVVLYYQVITLNVAVNSYSNALLTLLLSNQFVEIKSTVFKRFEKDNLFQLTCADIVERFQLWLMLFIIGMRNVVEVGGLSIPGTGYGSDVKASSTKPLHSPSILPHSFTVLPAWLWSGEVLSPFLIVIGSEILVDTIKHAYINKFNKIRPKFYSRILDILCKDYYTNAFVTPSLTRRVGLAVLPLSCLFIRASVQTYHMFLSTHVPAPILESTQTSLTAESATPSSPVMVAALDRLDTLIRDALGRAVYGSPHTPDKARSFWSYNSDDVIAAGTMLVVFFIAFLVLLIFKLLLGMMLLRYSRNRYAAMKQKEFLVSVGQAQVNSYDAKGKRLGGYGHVEISDDKRRWIHADRDEGLKGKGRPEKSAKAPEGDYQGVQRYDMVTKRIW</sequence>
<dbReference type="Proteomes" id="UP000813385">
    <property type="component" value="Unassembled WGS sequence"/>
</dbReference>
<dbReference type="Pfam" id="PF05346">
    <property type="entry name" value="DUF747"/>
    <property type="match status" value="1"/>
</dbReference>
<evidence type="ECO:0000256" key="2">
    <source>
        <dbReference type="ARBA" id="ARBA00008803"/>
    </source>
</evidence>
<evidence type="ECO:0000313" key="8">
    <source>
        <dbReference type="EMBL" id="KAH7347122.1"/>
    </source>
</evidence>
<evidence type="ECO:0000256" key="7">
    <source>
        <dbReference type="SAM" id="Phobius"/>
    </source>
</evidence>
<comment type="subcellular location">
    <subcellularLocation>
        <location evidence="1">Membrane</location>
        <topology evidence="1">Multi-pass membrane protein</topology>
    </subcellularLocation>
</comment>
<feature type="compositionally biased region" description="Low complexity" evidence="6">
    <location>
        <begin position="67"/>
        <end position="78"/>
    </location>
</feature>
<dbReference type="GO" id="GO:0005789">
    <property type="term" value="C:endoplasmic reticulum membrane"/>
    <property type="evidence" value="ECO:0007669"/>
    <property type="project" value="TreeGrafter"/>
</dbReference>
<evidence type="ECO:0000313" key="9">
    <source>
        <dbReference type="Proteomes" id="UP000813385"/>
    </source>
</evidence>
<keyword evidence="3 7" id="KW-0812">Transmembrane</keyword>
<feature type="region of interest" description="Disordered" evidence="6">
    <location>
        <begin position="214"/>
        <end position="316"/>
    </location>
</feature>
<feature type="compositionally biased region" description="Basic and acidic residues" evidence="6">
    <location>
        <begin position="225"/>
        <end position="239"/>
    </location>
</feature>
<evidence type="ECO:0000256" key="6">
    <source>
        <dbReference type="SAM" id="MobiDB-lite"/>
    </source>
</evidence>
<feature type="compositionally biased region" description="Basic residues" evidence="6">
    <location>
        <begin position="17"/>
        <end position="26"/>
    </location>
</feature>
<proteinExistence type="inferred from homology"/>
<organism evidence="8 9">
    <name type="scientific">Plectosphaerella cucumerina</name>
    <dbReference type="NCBI Taxonomy" id="40658"/>
    <lineage>
        <taxon>Eukaryota</taxon>
        <taxon>Fungi</taxon>
        <taxon>Dikarya</taxon>
        <taxon>Ascomycota</taxon>
        <taxon>Pezizomycotina</taxon>
        <taxon>Sordariomycetes</taxon>
        <taxon>Hypocreomycetidae</taxon>
        <taxon>Glomerellales</taxon>
        <taxon>Plectosphaerellaceae</taxon>
        <taxon>Plectosphaerella</taxon>
    </lineage>
</organism>
<feature type="region of interest" description="Disordered" evidence="6">
    <location>
        <begin position="1"/>
        <end position="170"/>
    </location>
</feature>
<keyword evidence="4 7" id="KW-1133">Transmembrane helix</keyword>
<gene>
    <name evidence="8" type="ORF">B0T11DRAFT_139549</name>
</gene>
<keyword evidence="9" id="KW-1185">Reference proteome</keyword>
<dbReference type="PANTHER" id="PTHR13317">
    <property type="entry name" value="TRANSMEMBRANE ANTERIOR POSTERIOR TRANSFORMATION PROTEIN 1 HOMOLOG"/>
    <property type="match status" value="1"/>
</dbReference>
<feature type="compositionally biased region" description="Pro residues" evidence="6">
    <location>
        <begin position="40"/>
        <end position="53"/>
    </location>
</feature>
<dbReference type="PANTHER" id="PTHR13317:SF4">
    <property type="entry name" value="TRANSMEMBRANE ANTERIOR POSTERIOR TRANSFORMATION PROTEIN 1 HOMOLOG"/>
    <property type="match status" value="1"/>
</dbReference>
<keyword evidence="5 7" id="KW-0472">Membrane</keyword>
<comment type="similarity">
    <text evidence="2">Belongs to the TAPT1 family.</text>
</comment>
<dbReference type="InterPro" id="IPR008010">
    <property type="entry name" value="Tatp1"/>
</dbReference>
<feature type="transmembrane region" description="Helical" evidence="7">
    <location>
        <begin position="610"/>
        <end position="633"/>
    </location>
</feature>
<name>A0A8K0T3I2_9PEZI</name>
<protein>
    <submittedName>
        <fullName evidence="8">DUF747 family protein</fullName>
    </submittedName>
</protein>
<evidence type="ECO:0000256" key="1">
    <source>
        <dbReference type="ARBA" id="ARBA00004141"/>
    </source>
</evidence>
<dbReference type="OrthoDB" id="5376140at2759"/>
<accession>A0A8K0T3I2</accession>
<dbReference type="AlphaFoldDB" id="A0A8K0T3I2"/>
<feature type="compositionally biased region" description="Basic and acidic residues" evidence="6">
    <location>
        <begin position="978"/>
        <end position="997"/>
    </location>
</feature>
<feature type="compositionally biased region" description="Basic and acidic residues" evidence="6">
    <location>
        <begin position="147"/>
        <end position="156"/>
    </location>
</feature>
<evidence type="ECO:0000256" key="5">
    <source>
        <dbReference type="ARBA" id="ARBA00023136"/>
    </source>
</evidence>
<evidence type="ECO:0000256" key="4">
    <source>
        <dbReference type="ARBA" id="ARBA00022989"/>
    </source>
</evidence>
<feature type="transmembrane region" description="Helical" evidence="7">
    <location>
        <begin position="896"/>
        <end position="920"/>
    </location>
</feature>
<comment type="caution">
    <text evidence="8">The sequence shown here is derived from an EMBL/GenBank/DDBJ whole genome shotgun (WGS) entry which is preliminary data.</text>
</comment>
<feature type="compositionally biased region" description="Polar residues" evidence="6">
    <location>
        <begin position="98"/>
        <end position="110"/>
    </location>
</feature>
<feature type="compositionally biased region" description="Pro residues" evidence="6">
    <location>
        <begin position="305"/>
        <end position="316"/>
    </location>
</feature>